<dbReference type="GO" id="GO:0019441">
    <property type="term" value="P:L-tryptophan catabolic process to kynurenine"/>
    <property type="evidence" value="ECO:0007669"/>
    <property type="project" value="InterPro"/>
</dbReference>
<keyword evidence="6" id="KW-0862">Zinc</keyword>
<evidence type="ECO:0000256" key="7">
    <source>
        <dbReference type="ARBA" id="ARBA00023079"/>
    </source>
</evidence>
<evidence type="ECO:0000256" key="5">
    <source>
        <dbReference type="ARBA" id="ARBA00022801"/>
    </source>
</evidence>
<dbReference type="SUPFAM" id="SSF102198">
    <property type="entry name" value="Putative cyclase"/>
    <property type="match status" value="1"/>
</dbReference>
<accession>A0A8J8CHI1</accession>
<evidence type="ECO:0000256" key="4">
    <source>
        <dbReference type="ARBA" id="ARBA00022723"/>
    </source>
</evidence>
<dbReference type="GO" id="GO:0004061">
    <property type="term" value="F:arylformamidase activity"/>
    <property type="evidence" value="ECO:0007669"/>
    <property type="project" value="InterPro"/>
</dbReference>
<evidence type="ECO:0000256" key="2">
    <source>
        <dbReference type="ARBA" id="ARBA00005023"/>
    </source>
</evidence>
<comment type="cofactor">
    <cofactor evidence="1">
        <name>Zn(2+)</name>
        <dbReference type="ChEBI" id="CHEBI:29105"/>
    </cofactor>
</comment>
<evidence type="ECO:0000256" key="1">
    <source>
        <dbReference type="ARBA" id="ARBA00001947"/>
    </source>
</evidence>
<reference evidence="9" key="1">
    <citation type="submission" date="2021-05" db="EMBL/GenBank/DDBJ databases">
        <title>Genomic insights into ecological role and evolution of a novel Thermoplasmata order Candidatus Sysuiplasmatales.</title>
        <authorList>
            <person name="Yuan Y."/>
        </authorList>
    </citation>
    <scope>NUCLEOTIDE SEQUENCE</scope>
    <source>
        <strain evidence="9">TUT19-bin139</strain>
        <strain evidence="8">YP2-bin.285</strain>
    </source>
</reference>
<dbReference type="EMBL" id="JAGVSJ010000016">
    <property type="protein sequence ID" value="MBX8632156.1"/>
    <property type="molecule type" value="Genomic_DNA"/>
</dbReference>
<dbReference type="Proteomes" id="UP000750197">
    <property type="component" value="Unassembled WGS sequence"/>
</dbReference>
<evidence type="ECO:0000313" key="9">
    <source>
        <dbReference type="EMBL" id="MBX8643943.1"/>
    </source>
</evidence>
<proteinExistence type="predicted"/>
<keyword evidence="5" id="KW-0378">Hydrolase</keyword>
<dbReference type="Gene3D" id="3.50.30.50">
    <property type="entry name" value="Putative cyclase"/>
    <property type="match status" value="1"/>
</dbReference>
<dbReference type="GO" id="GO:0046872">
    <property type="term" value="F:metal ion binding"/>
    <property type="evidence" value="ECO:0007669"/>
    <property type="project" value="UniProtKB-KW"/>
</dbReference>
<comment type="pathway">
    <text evidence="2">Amino-acid degradation.</text>
</comment>
<dbReference type="Pfam" id="PF04199">
    <property type="entry name" value="Cyclase"/>
    <property type="match status" value="1"/>
</dbReference>
<evidence type="ECO:0000256" key="3">
    <source>
        <dbReference type="ARBA" id="ARBA00011738"/>
    </source>
</evidence>
<sequence length="220" mass="24303">MKKIVSRMIDISVPMNEHTPIYEGNPPFSVSWAMSISSGDQVNLSELHEGVHTGTHIDAPLHFLERGSSIDRVPLRHFFCNVQVVRTKRGTITPSVLEKVKPMRTEGILFRTSNSGLYGKPFTRDFVFIEGDTARMLARARVPIVGIDYLSVERFGSREAPAHHILLGAGIPILEGINLGGVRPGRYTLAVFPLRLEGREAAPARAVLFDPPLASVIDVR</sequence>
<dbReference type="AlphaFoldDB" id="A0A8J8CHI1"/>
<dbReference type="InterPro" id="IPR037175">
    <property type="entry name" value="KFase_sf"/>
</dbReference>
<comment type="subunit">
    <text evidence="3">Homodimer.</text>
</comment>
<dbReference type="Proteomes" id="UP000716004">
    <property type="component" value="Unassembled WGS sequence"/>
</dbReference>
<dbReference type="EMBL" id="JAHEAC010000030">
    <property type="protein sequence ID" value="MBX8643943.1"/>
    <property type="molecule type" value="Genomic_DNA"/>
</dbReference>
<dbReference type="InterPro" id="IPR007325">
    <property type="entry name" value="KFase/CYL"/>
</dbReference>
<dbReference type="FunFam" id="3.50.30.50:FF:000001">
    <property type="entry name" value="Kynurenine formamidase"/>
    <property type="match status" value="1"/>
</dbReference>
<comment type="caution">
    <text evidence="9">The sequence shown here is derived from an EMBL/GenBank/DDBJ whole genome shotgun (WGS) entry which is preliminary data.</text>
</comment>
<organism evidence="9 10">
    <name type="scientific">Candidatus Sysuiplasma superficiale</name>
    <dbReference type="NCBI Taxonomy" id="2823368"/>
    <lineage>
        <taxon>Archaea</taxon>
        <taxon>Methanobacteriati</taxon>
        <taxon>Thermoplasmatota</taxon>
        <taxon>Thermoplasmata</taxon>
        <taxon>Candidatus Sysuiplasmatales</taxon>
        <taxon>Candidatus Sysuiplasmataceae</taxon>
        <taxon>Candidatus Sysuiplasma</taxon>
    </lineage>
</organism>
<gene>
    <name evidence="8" type="ORF">J9259_06540</name>
    <name evidence="9" type="ORF">KIY12_04380</name>
</gene>
<keyword evidence="7" id="KW-0823">Tryptophan catabolism</keyword>
<dbReference type="PANTHER" id="PTHR31118">
    <property type="entry name" value="CYCLASE-LIKE PROTEIN 2"/>
    <property type="match status" value="1"/>
</dbReference>
<keyword evidence="4" id="KW-0479">Metal-binding</keyword>
<evidence type="ECO:0000313" key="8">
    <source>
        <dbReference type="EMBL" id="MBX8632156.1"/>
    </source>
</evidence>
<name>A0A8J8CHI1_9ARCH</name>
<evidence type="ECO:0000256" key="6">
    <source>
        <dbReference type="ARBA" id="ARBA00022833"/>
    </source>
</evidence>
<evidence type="ECO:0000313" key="10">
    <source>
        <dbReference type="Proteomes" id="UP000750197"/>
    </source>
</evidence>
<protein>
    <submittedName>
        <fullName evidence="9">Cyclase family protein</fullName>
    </submittedName>
</protein>
<dbReference type="PANTHER" id="PTHR31118:SF12">
    <property type="entry name" value="CYCLASE-LIKE PROTEIN 2"/>
    <property type="match status" value="1"/>
</dbReference>